<dbReference type="EMBL" id="FJOG01000030">
    <property type="protein sequence ID" value="CZR65281.1"/>
    <property type="molecule type" value="Genomic_DNA"/>
</dbReference>
<organism evidence="1 2">
    <name type="scientific">Phialocephala subalpina</name>
    <dbReference type="NCBI Taxonomy" id="576137"/>
    <lineage>
        <taxon>Eukaryota</taxon>
        <taxon>Fungi</taxon>
        <taxon>Dikarya</taxon>
        <taxon>Ascomycota</taxon>
        <taxon>Pezizomycotina</taxon>
        <taxon>Leotiomycetes</taxon>
        <taxon>Helotiales</taxon>
        <taxon>Mollisiaceae</taxon>
        <taxon>Phialocephala</taxon>
        <taxon>Phialocephala fortinii species complex</taxon>
    </lineage>
</organism>
<proteinExistence type="predicted"/>
<dbReference type="AlphaFoldDB" id="A0A1L7XJQ7"/>
<gene>
    <name evidence="1" type="ORF">PAC_15181</name>
</gene>
<name>A0A1L7XJQ7_9HELO</name>
<sequence length="310" mass="35604">MSSISLKHLRISLGFDDASAGWQTLCKKTAEFRKSYIRCNSVTFPWKCDAIAQESASDFFAKNEVLFDASSRLSKPELRRGSRRINYVPQTRHASYFRPLGNTYNLLSLDSAGQTRRVSAGTVVERPKLPPAPIPESRFTLTSLSTIETEQRTPIDTKPSTHRAQESIVTPASLSTTETMQPTPPLFHRASAPSPLSSPFQLKRLQFILENSKRSPDYDNPLPDSDFRTLSLLEFFALFCQRGSRAREATSHLTFQYNWGQEGRKEEVDWEEIKERVRDTFLIAKDKYEKRVRFQVWVIGPEDENEDEEW</sequence>
<evidence type="ECO:0000313" key="2">
    <source>
        <dbReference type="Proteomes" id="UP000184330"/>
    </source>
</evidence>
<dbReference type="Proteomes" id="UP000184330">
    <property type="component" value="Unassembled WGS sequence"/>
</dbReference>
<reference evidence="1 2" key="1">
    <citation type="submission" date="2016-03" db="EMBL/GenBank/DDBJ databases">
        <authorList>
            <person name="Ploux O."/>
        </authorList>
    </citation>
    <scope>NUCLEOTIDE SEQUENCE [LARGE SCALE GENOMIC DNA]</scope>
    <source>
        <strain evidence="1 2">UAMH 11012</strain>
    </source>
</reference>
<dbReference type="OrthoDB" id="3550792at2759"/>
<accession>A0A1L7XJQ7</accession>
<keyword evidence="2" id="KW-1185">Reference proteome</keyword>
<protein>
    <submittedName>
        <fullName evidence="1">Uncharacterized protein</fullName>
    </submittedName>
</protein>
<evidence type="ECO:0000313" key="1">
    <source>
        <dbReference type="EMBL" id="CZR65281.1"/>
    </source>
</evidence>